<feature type="signal peptide" evidence="1">
    <location>
        <begin position="1"/>
        <end position="24"/>
    </location>
</feature>
<sequence length="145" mass="16165">MRPRLFSLSLMAIVSLTTSLACLAQKPSYDVTIVADGKPLDLSQGIPAHTRTLQLRAQLTQNSQQQYPQLKPTVLINKAILNLVRDTRRVSFVNWPSDESVASLFKQAQVGDRFLIQFEDVESQTKGGVVQKIDNSKIVQVTVKK</sequence>
<reference evidence="2 3" key="1">
    <citation type="submission" date="2020-07" db="EMBL/GenBank/DDBJ databases">
        <title>Spirosoma foliorum sp. nov., isolated from the leaves on the Nejang mountain Korea, Republic of.</title>
        <authorList>
            <person name="Ho H."/>
            <person name="Lee Y.-J."/>
            <person name="Nurcahyanto D.-A."/>
            <person name="Kim S.-G."/>
        </authorList>
    </citation>
    <scope>NUCLEOTIDE SEQUENCE [LARGE SCALE GENOMIC DNA]</scope>
    <source>
        <strain evidence="2 3">PL0136</strain>
    </source>
</reference>
<name>A0A7G5H0W3_9BACT</name>
<dbReference type="PROSITE" id="PS51257">
    <property type="entry name" value="PROKAR_LIPOPROTEIN"/>
    <property type="match status" value="1"/>
</dbReference>
<feature type="chain" id="PRO_5028885570" description="Cyclophilin-like domain-containing protein" evidence="1">
    <location>
        <begin position="25"/>
        <end position="145"/>
    </location>
</feature>
<keyword evidence="3" id="KW-1185">Reference proteome</keyword>
<evidence type="ECO:0000313" key="3">
    <source>
        <dbReference type="Proteomes" id="UP000515369"/>
    </source>
</evidence>
<evidence type="ECO:0008006" key="4">
    <source>
        <dbReference type="Google" id="ProtNLM"/>
    </source>
</evidence>
<evidence type="ECO:0000313" key="2">
    <source>
        <dbReference type="EMBL" id="QMW04755.1"/>
    </source>
</evidence>
<proteinExistence type="predicted"/>
<accession>A0A7G5H0W3</accession>
<dbReference type="KEGG" id="sfol:H3H32_07470"/>
<dbReference type="AlphaFoldDB" id="A0A7G5H0W3"/>
<evidence type="ECO:0000256" key="1">
    <source>
        <dbReference type="SAM" id="SignalP"/>
    </source>
</evidence>
<gene>
    <name evidence="2" type="ORF">H3H32_07470</name>
</gene>
<protein>
    <recommendedName>
        <fullName evidence="4">Cyclophilin-like domain-containing protein</fullName>
    </recommendedName>
</protein>
<dbReference type="Proteomes" id="UP000515369">
    <property type="component" value="Chromosome"/>
</dbReference>
<dbReference type="EMBL" id="CP059732">
    <property type="protein sequence ID" value="QMW04755.1"/>
    <property type="molecule type" value="Genomic_DNA"/>
</dbReference>
<dbReference type="RefSeq" id="WP_182462107.1">
    <property type="nucleotide sequence ID" value="NZ_CP059732.1"/>
</dbReference>
<organism evidence="2 3">
    <name type="scientific">Spirosoma foliorum</name>
    <dbReference type="NCBI Taxonomy" id="2710596"/>
    <lineage>
        <taxon>Bacteria</taxon>
        <taxon>Pseudomonadati</taxon>
        <taxon>Bacteroidota</taxon>
        <taxon>Cytophagia</taxon>
        <taxon>Cytophagales</taxon>
        <taxon>Cytophagaceae</taxon>
        <taxon>Spirosoma</taxon>
    </lineage>
</organism>
<keyword evidence="1" id="KW-0732">Signal</keyword>